<organism evidence="8 9">
    <name type="scientific">Novosphingobium nitrogenifigens DSM 19370</name>
    <dbReference type="NCBI Taxonomy" id="983920"/>
    <lineage>
        <taxon>Bacteria</taxon>
        <taxon>Pseudomonadati</taxon>
        <taxon>Pseudomonadota</taxon>
        <taxon>Alphaproteobacteria</taxon>
        <taxon>Sphingomonadales</taxon>
        <taxon>Sphingomonadaceae</taxon>
        <taxon>Novosphingobium</taxon>
    </lineage>
</organism>
<sequence>MRVARRDVLAAGGGIAAALLTGLGTTARAASVRPDKPLVLGHRGCSALRPEHTLGSYAKAIADGADFIEPDLVSTKDGILVARHENNITETTDVATRKEFAARKASKVVDGVSQFGWFTEDFTLDELRTLRAKERLTGEGMRTESHSYDGAFRIVTLAEIADFLAAEAAARGRTIGLIPEIKHSTYFAGIGLPLEERFCKELAANRYLGTAPVIVQSFEIGNLKKLRGVLGDKPNVQFMQLIDQNDMRPADVAKAGGATTYGDMLKPDGLAQIAGYADWVAPWTRQLIPLDSEGKIGSAFDVIADAHRAGLLVGCYTFRPENQFLAADYRNDAGPNARNPEGSVMEIRRYLSEGLDGFFTDDPALGRRAVDGDPQQ</sequence>
<dbReference type="PROSITE" id="PS51704">
    <property type="entry name" value="GP_PDE"/>
    <property type="match status" value="1"/>
</dbReference>
<evidence type="ECO:0000256" key="6">
    <source>
        <dbReference type="ARBA" id="ARBA00047512"/>
    </source>
</evidence>
<name>F1ZDE7_9SPHN</name>
<keyword evidence="3" id="KW-0732">Signal</keyword>
<dbReference type="EC" id="3.1.4.46" evidence="2"/>
<dbReference type="InterPro" id="IPR017946">
    <property type="entry name" value="PLC-like_Pdiesterase_TIM-brl"/>
</dbReference>
<protein>
    <recommendedName>
        <fullName evidence="2">glycerophosphodiester phosphodiesterase</fullName>
        <ecNumber evidence="2">3.1.4.46</ecNumber>
    </recommendedName>
</protein>
<dbReference type="Pfam" id="PF03009">
    <property type="entry name" value="GDPD"/>
    <property type="match status" value="1"/>
</dbReference>
<dbReference type="InterPro" id="IPR006311">
    <property type="entry name" value="TAT_signal"/>
</dbReference>
<dbReference type="SUPFAM" id="SSF51695">
    <property type="entry name" value="PLC-like phosphodiesterases"/>
    <property type="match status" value="1"/>
</dbReference>
<evidence type="ECO:0000256" key="5">
    <source>
        <dbReference type="ARBA" id="ARBA00022801"/>
    </source>
</evidence>
<dbReference type="STRING" id="983920.Y88_3721"/>
<dbReference type="HOGENOM" id="CLU_030226_0_0_5"/>
<dbReference type="eggNOG" id="COG0584">
    <property type="taxonomic scope" value="Bacteria"/>
</dbReference>
<feature type="domain" description="GP-PDE" evidence="7">
    <location>
        <begin position="37"/>
        <end position="370"/>
    </location>
</feature>
<keyword evidence="4" id="KW-0319">Glycerol metabolism</keyword>
<evidence type="ECO:0000256" key="2">
    <source>
        <dbReference type="ARBA" id="ARBA00012247"/>
    </source>
</evidence>
<dbReference type="GO" id="GO:0006629">
    <property type="term" value="P:lipid metabolic process"/>
    <property type="evidence" value="ECO:0007669"/>
    <property type="project" value="InterPro"/>
</dbReference>
<dbReference type="InterPro" id="IPR030395">
    <property type="entry name" value="GP_PDE_dom"/>
</dbReference>
<dbReference type="Gene3D" id="3.20.20.190">
    <property type="entry name" value="Phosphatidylinositol (PI) phosphodiesterase"/>
    <property type="match status" value="1"/>
</dbReference>
<dbReference type="AlphaFoldDB" id="F1ZDE7"/>
<dbReference type="InParanoid" id="F1ZDE7"/>
<proteinExistence type="inferred from homology"/>
<dbReference type="GO" id="GO:0006071">
    <property type="term" value="P:glycerol metabolic process"/>
    <property type="evidence" value="ECO:0007669"/>
    <property type="project" value="UniProtKB-KW"/>
</dbReference>
<accession>F1ZDE7</accession>
<gene>
    <name evidence="8" type="ORF">Y88_3721</name>
</gene>
<keyword evidence="9" id="KW-1185">Reference proteome</keyword>
<evidence type="ECO:0000256" key="4">
    <source>
        <dbReference type="ARBA" id="ARBA00022798"/>
    </source>
</evidence>
<comment type="catalytic activity">
    <reaction evidence="6">
        <text>a sn-glycero-3-phosphodiester + H2O = an alcohol + sn-glycerol 3-phosphate + H(+)</text>
        <dbReference type="Rhea" id="RHEA:12969"/>
        <dbReference type="ChEBI" id="CHEBI:15377"/>
        <dbReference type="ChEBI" id="CHEBI:15378"/>
        <dbReference type="ChEBI" id="CHEBI:30879"/>
        <dbReference type="ChEBI" id="CHEBI:57597"/>
        <dbReference type="ChEBI" id="CHEBI:83408"/>
        <dbReference type="EC" id="3.1.4.46"/>
    </reaction>
</comment>
<evidence type="ECO:0000256" key="3">
    <source>
        <dbReference type="ARBA" id="ARBA00022729"/>
    </source>
</evidence>
<dbReference type="PROSITE" id="PS51318">
    <property type="entry name" value="TAT"/>
    <property type="match status" value="1"/>
</dbReference>
<dbReference type="RefSeq" id="WP_008071468.1">
    <property type="nucleotide sequence ID" value="NZ_AQWK01000004.1"/>
</dbReference>
<evidence type="ECO:0000313" key="9">
    <source>
        <dbReference type="Proteomes" id="UP000004728"/>
    </source>
</evidence>
<dbReference type="PANTHER" id="PTHR43620">
    <property type="entry name" value="GLYCEROPHOSPHORYL DIESTER PHOSPHODIESTERASE"/>
    <property type="match status" value="1"/>
</dbReference>
<dbReference type="EMBL" id="AEWJ01000065">
    <property type="protein sequence ID" value="EGD57411.1"/>
    <property type="molecule type" value="Genomic_DNA"/>
</dbReference>
<evidence type="ECO:0000313" key="8">
    <source>
        <dbReference type="EMBL" id="EGD57411.1"/>
    </source>
</evidence>
<comment type="similarity">
    <text evidence="1">Belongs to the glycerophosphoryl diester phosphodiesterase family.</text>
</comment>
<dbReference type="PANTHER" id="PTHR43620:SF7">
    <property type="entry name" value="GLYCEROPHOSPHODIESTER PHOSPHODIESTERASE GDPD5-RELATED"/>
    <property type="match status" value="1"/>
</dbReference>
<dbReference type="FunCoup" id="F1ZDE7">
    <property type="interactions" value="48"/>
</dbReference>
<dbReference type="OrthoDB" id="9795622at2"/>
<dbReference type="GO" id="GO:0042597">
    <property type="term" value="C:periplasmic space"/>
    <property type="evidence" value="ECO:0007669"/>
    <property type="project" value="TreeGrafter"/>
</dbReference>
<evidence type="ECO:0000256" key="1">
    <source>
        <dbReference type="ARBA" id="ARBA00007277"/>
    </source>
</evidence>
<evidence type="ECO:0000259" key="7">
    <source>
        <dbReference type="PROSITE" id="PS51704"/>
    </source>
</evidence>
<keyword evidence="5" id="KW-0378">Hydrolase</keyword>
<dbReference type="Proteomes" id="UP000004728">
    <property type="component" value="Unassembled WGS sequence"/>
</dbReference>
<reference evidence="8 9" key="1">
    <citation type="journal article" date="2012" name="J. Bacteriol.">
        <title>Draft Genome Sequence of Novosphingobium nitrogenifigens Y88T.</title>
        <authorList>
            <person name="Strabala T.J."/>
            <person name="Macdonald L."/>
            <person name="Liu V."/>
            <person name="Smit A.M."/>
        </authorList>
    </citation>
    <scope>NUCLEOTIDE SEQUENCE [LARGE SCALE GENOMIC DNA]</scope>
    <source>
        <strain evidence="8 9">DSM 19370</strain>
    </source>
</reference>
<comment type="caution">
    <text evidence="8">The sequence shown here is derived from an EMBL/GenBank/DDBJ whole genome shotgun (WGS) entry which is preliminary data.</text>
</comment>
<dbReference type="GO" id="GO:0008889">
    <property type="term" value="F:glycerophosphodiester phosphodiesterase activity"/>
    <property type="evidence" value="ECO:0007669"/>
    <property type="project" value="UniProtKB-EC"/>
</dbReference>